<name>A0AAD6SCG3_9AGAR</name>
<proteinExistence type="predicted"/>
<evidence type="ECO:0000313" key="1">
    <source>
        <dbReference type="EMBL" id="KAJ7023710.1"/>
    </source>
</evidence>
<dbReference type="Proteomes" id="UP001218188">
    <property type="component" value="Unassembled WGS sequence"/>
</dbReference>
<reference evidence="1" key="1">
    <citation type="submission" date="2023-03" db="EMBL/GenBank/DDBJ databases">
        <title>Massive genome expansion in bonnet fungi (Mycena s.s.) driven by repeated elements and novel gene families across ecological guilds.</title>
        <authorList>
            <consortium name="Lawrence Berkeley National Laboratory"/>
            <person name="Harder C.B."/>
            <person name="Miyauchi S."/>
            <person name="Viragh M."/>
            <person name="Kuo A."/>
            <person name="Thoen E."/>
            <person name="Andreopoulos B."/>
            <person name="Lu D."/>
            <person name="Skrede I."/>
            <person name="Drula E."/>
            <person name="Henrissat B."/>
            <person name="Morin E."/>
            <person name="Kohler A."/>
            <person name="Barry K."/>
            <person name="LaButti K."/>
            <person name="Morin E."/>
            <person name="Salamov A."/>
            <person name="Lipzen A."/>
            <person name="Mereny Z."/>
            <person name="Hegedus B."/>
            <person name="Baldrian P."/>
            <person name="Stursova M."/>
            <person name="Weitz H."/>
            <person name="Taylor A."/>
            <person name="Grigoriev I.V."/>
            <person name="Nagy L.G."/>
            <person name="Martin F."/>
            <person name="Kauserud H."/>
        </authorList>
    </citation>
    <scope>NUCLEOTIDE SEQUENCE</scope>
    <source>
        <strain evidence="1">CBHHK200</strain>
    </source>
</reference>
<keyword evidence="2" id="KW-1185">Reference proteome</keyword>
<accession>A0AAD6SCG3</accession>
<dbReference type="EMBL" id="JARJCM010000184">
    <property type="protein sequence ID" value="KAJ7023710.1"/>
    <property type="molecule type" value="Genomic_DNA"/>
</dbReference>
<organism evidence="1 2">
    <name type="scientific">Mycena alexandri</name>
    <dbReference type="NCBI Taxonomy" id="1745969"/>
    <lineage>
        <taxon>Eukaryota</taxon>
        <taxon>Fungi</taxon>
        <taxon>Dikarya</taxon>
        <taxon>Basidiomycota</taxon>
        <taxon>Agaricomycotina</taxon>
        <taxon>Agaricomycetes</taxon>
        <taxon>Agaricomycetidae</taxon>
        <taxon>Agaricales</taxon>
        <taxon>Marasmiineae</taxon>
        <taxon>Mycenaceae</taxon>
        <taxon>Mycena</taxon>
    </lineage>
</organism>
<feature type="non-terminal residue" evidence="1">
    <location>
        <position position="169"/>
    </location>
</feature>
<protein>
    <submittedName>
        <fullName evidence="1">Uncharacterized protein</fullName>
    </submittedName>
</protein>
<evidence type="ECO:0000313" key="2">
    <source>
        <dbReference type="Proteomes" id="UP001218188"/>
    </source>
</evidence>
<comment type="caution">
    <text evidence="1">The sequence shown here is derived from an EMBL/GenBank/DDBJ whole genome shotgun (WGS) entry which is preliminary data.</text>
</comment>
<gene>
    <name evidence="1" type="ORF">C8F04DRAFT_1401554</name>
</gene>
<dbReference type="AlphaFoldDB" id="A0AAD6SCG3"/>
<sequence length="169" mass="19054">MSLRGTLSKPLSSMRRILHPGLGLHIPSFRRGHRLFYLPLTPHFPTRWHHRLVRRTYLDTPSLVSFSGRSCLCSCSTPPTALLCSGCPGSSRTCGRVVLARRYYFPSALPLFTLFFLLSGGRQPHRCSFLFYFYFLMGQGDRGPHYTAHGFFCAAAAPAPFELVVSVVW</sequence>